<protein>
    <recommendedName>
        <fullName evidence="9">Phosphate transporter</fullName>
    </recommendedName>
</protein>
<feature type="transmembrane region" description="Helical" evidence="9">
    <location>
        <begin position="75"/>
        <end position="98"/>
    </location>
</feature>
<comment type="similarity">
    <text evidence="3 9">Belongs to the inorganic phosphate transporter (PiT) (TC 2.A.20) family.</text>
</comment>
<evidence type="ECO:0000256" key="2">
    <source>
        <dbReference type="ARBA" id="ARBA00004141"/>
    </source>
</evidence>
<dbReference type="OrthoDB" id="101311at2157"/>
<accession>A0A1I0QI72</accession>
<evidence type="ECO:0000256" key="7">
    <source>
        <dbReference type="ARBA" id="ARBA00022989"/>
    </source>
</evidence>
<dbReference type="PANTHER" id="PTHR11101">
    <property type="entry name" value="PHOSPHATE TRANSPORTER"/>
    <property type="match status" value="1"/>
</dbReference>
<name>A0A1I0QI72_9EURY</name>
<evidence type="ECO:0000256" key="6">
    <source>
        <dbReference type="ARBA" id="ARBA00022692"/>
    </source>
</evidence>
<keyword evidence="4 9" id="KW-0813">Transport</keyword>
<dbReference type="AlphaFoldDB" id="A0A1I0QI72"/>
<evidence type="ECO:0000256" key="5">
    <source>
        <dbReference type="ARBA" id="ARBA00022592"/>
    </source>
</evidence>
<keyword evidence="7 9" id="KW-1133">Transmembrane helix</keyword>
<feature type="transmembrane region" description="Helical" evidence="9">
    <location>
        <begin position="44"/>
        <end position="63"/>
    </location>
</feature>
<keyword evidence="11" id="KW-1185">Reference proteome</keyword>
<feature type="transmembrane region" description="Helical" evidence="9">
    <location>
        <begin position="192"/>
        <end position="215"/>
    </location>
</feature>
<dbReference type="GO" id="GO:0035435">
    <property type="term" value="P:phosphate ion transmembrane transport"/>
    <property type="evidence" value="ECO:0007669"/>
    <property type="project" value="TreeGrafter"/>
</dbReference>
<dbReference type="STRING" id="1202768.SAMN05216285_3600"/>
<evidence type="ECO:0000256" key="4">
    <source>
        <dbReference type="ARBA" id="ARBA00022448"/>
    </source>
</evidence>
<keyword evidence="6 9" id="KW-0812">Transmembrane</keyword>
<sequence>MVSAILLVGIVVAIFVGFNIGGSSTGIAWGPAVGAGVIGKTAAAALMSVFVFVGGWTVGRNVIDTMGSDIVPPEIFTLQASIVVLFFIGLGMLIANLFGVPVPTSMTAVGAIAGLGLATGTLDMVVMGRIISWWVVTPIIAFWIGGIVGRYFYPYLDRYFEIRQSEGPLLALDRSGAIPTPVLGPGTTVKELATTVLIVVIACYMAFGAGASNVANAVAPLVGSGALDIGGYDGTDLGIAIGAVAISLGGFTIARRTMEAVGNDLTELPLLAALIVAVTAASITTILSSIGIPISLVMATVMTIVGLGWGRASRTASIAGLARGEDTLELSTNVLTQETPNEVPKIGEEDPEDVIDADDLVRPDAVARFVVFWIIGPSASAGLAYAFFLVVPI</sequence>
<feature type="transmembrane region" description="Helical" evidence="9">
    <location>
        <begin position="290"/>
        <end position="309"/>
    </location>
</feature>
<evidence type="ECO:0000256" key="9">
    <source>
        <dbReference type="RuleBase" id="RU363058"/>
    </source>
</evidence>
<dbReference type="RefSeq" id="WP_049989405.1">
    <property type="nucleotide sequence ID" value="NZ_FOIS01000004.1"/>
</dbReference>
<feature type="transmembrane region" description="Helical" evidence="9">
    <location>
        <begin position="235"/>
        <end position="253"/>
    </location>
</feature>
<feature type="transmembrane region" description="Helical" evidence="9">
    <location>
        <begin position="370"/>
        <end position="391"/>
    </location>
</feature>
<reference evidence="11" key="1">
    <citation type="submission" date="2016-10" db="EMBL/GenBank/DDBJ databases">
        <authorList>
            <person name="Varghese N."/>
        </authorList>
    </citation>
    <scope>NUCLEOTIDE SEQUENCE [LARGE SCALE GENOMIC DNA]</scope>
    <source>
        <strain evidence="11">CGMCC 1.12284</strain>
    </source>
</reference>
<evidence type="ECO:0000313" key="11">
    <source>
        <dbReference type="Proteomes" id="UP000183275"/>
    </source>
</evidence>
<dbReference type="eggNOG" id="arCOG02267">
    <property type="taxonomic scope" value="Archaea"/>
</dbReference>
<organism evidence="10 11">
    <name type="scientific">Natrinema salifodinae</name>
    <dbReference type="NCBI Taxonomy" id="1202768"/>
    <lineage>
        <taxon>Archaea</taxon>
        <taxon>Methanobacteriati</taxon>
        <taxon>Methanobacteriota</taxon>
        <taxon>Stenosarchaea group</taxon>
        <taxon>Halobacteria</taxon>
        <taxon>Halobacteriales</taxon>
        <taxon>Natrialbaceae</taxon>
        <taxon>Natrinema</taxon>
    </lineage>
</organism>
<keyword evidence="5 9" id="KW-0592">Phosphate transport</keyword>
<feature type="transmembrane region" description="Helical" evidence="9">
    <location>
        <begin position="265"/>
        <end position="284"/>
    </location>
</feature>
<evidence type="ECO:0000256" key="8">
    <source>
        <dbReference type="ARBA" id="ARBA00023136"/>
    </source>
</evidence>
<dbReference type="Pfam" id="PF01384">
    <property type="entry name" value="PHO4"/>
    <property type="match status" value="1"/>
</dbReference>
<keyword evidence="8 9" id="KW-0472">Membrane</keyword>
<dbReference type="PANTHER" id="PTHR11101:SF80">
    <property type="entry name" value="PHOSPHATE TRANSPORTER"/>
    <property type="match status" value="1"/>
</dbReference>
<dbReference type="InterPro" id="IPR001204">
    <property type="entry name" value="Phos_transporter"/>
</dbReference>
<evidence type="ECO:0000256" key="1">
    <source>
        <dbReference type="ARBA" id="ARBA00001981"/>
    </source>
</evidence>
<dbReference type="Proteomes" id="UP000183275">
    <property type="component" value="Unassembled WGS sequence"/>
</dbReference>
<proteinExistence type="inferred from homology"/>
<dbReference type="GO" id="GO:0016020">
    <property type="term" value="C:membrane"/>
    <property type="evidence" value="ECO:0007669"/>
    <property type="project" value="UniProtKB-SubCell"/>
</dbReference>
<evidence type="ECO:0000313" key="10">
    <source>
        <dbReference type="EMBL" id="SEW26646.1"/>
    </source>
</evidence>
<dbReference type="GO" id="GO:0005315">
    <property type="term" value="F:phosphate transmembrane transporter activity"/>
    <property type="evidence" value="ECO:0007669"/>
    <property type="project" value="InterPro"/>
</dbReference>
<comment type="function">
    <text evidence="1">Potential transporter for phosphate.</text>
</comment>
<comment type="subcellular location">
    <subcellularLocation>
        <location evidence="2 9">Membrane</location>
        <topology evidence="2 9">Multi-pass membrane protein</topology>
    </subcellularLocation>
</comment>
<gene>
    <name evidence="10" type="ORF">SAMN05216285_3600</name>
</gene>
<feature type="transmembrane region" description="Helical" evidence="9">
    <location>
        <begin position="131"/>
        <end position="153"/>
    </location>
</feature>
<dbReference type="EMBL" id="FOIS01000004">
    <property type="protein sequence ID" value="SEW26646.1"/>
    <property type="molecule type" value="Genomic_DNA"/>
</dbReference>
<evidence type="ECO:0000256" key="3">
    <source>
        <dbReference type="ARBA" id="ARBA00009916"/>
    </source>
</evidence>